<feature type="binding site" evidence="4">
    <location>
        <position position="67"/>
    </location>
    <ligand>
        <name>S-adenosyl-L-methionine</name>
        <dbReference type="ChEBI" id="CHEBI:59789"/>
    </ligand>
</feature>
<feature type="binding site" evidence="4">
    <location>
        <position position="37"/>
    </location>
    <ligand>
        <name>S-adenosyl-L-methionine</name>
        <dbReference type="ChEBI" id="CHEBI:59789"/>
    </ligand>
</feature>
<dbReference type="EC" id="2.1.1.-" evidence="4"/>
<feature type="binding site" evidence="4">
    <location>
        <position position="131"/>
    </location>
    <ligand>
        <name>Mg(2+)</name>
        <dbReference type="ChEBI" id="CHEBI:18420"/>
    </ligand>
</feature>
<feature type="binding site" evidence="4">
    <location>
        <position position="131"/>
    </location>
    <ligand>
        <name>S-adenosyl-L-methionine</name>
        <dbReference type="ChEBI" id="CHEBI:59789"/>
    </ligand>
</feature>
<sequence length="218" mass="24321">MITDSRITDYINSLDPGDGELCDGIAREAVRSGVPIVRRETAALIKTMLALKKPERILEVGTAVGYSALLMARSMPETAHITTIEKYEKRIPIARENFKRAGMEEKITLLEGDAGEILGSLSGSFDFIFMDAAKGQYVHWLPDALRLLAPGGLLMSDNVLQDGTIVESRYAVERRDRTIHVRMREYLYTLKHMKNLETAILPIGDGVALSVRKEREDS</sequence>
<keyword evidence="4" id="KW-0460">Magnesium</keyword>
<dbReference type="InterPro" id="IPR029063">
    <property type="entry name" value="SAM-dependent_MTases_sf"/>
</dbReference>
<dbReference type="Proteomes" id="UP000647491">
    <property type="component" value="Unassembled WGS sequence"/>
</dbReference>
<dbReference type="PROSITE" id="PS51682">
    <property type="entry name" value="SAM_OMT_I"/>
    <property type="match status" value="1"/>
</dbReference>
<comment type="subunit">
    <text evidence="4">Homodimer.</text>
</comment>
<keyword evidence="1 4" id="KW-0489">Methyltransferase</keyword>
<dbReference type="RefSeq" id="WP_022273708.1">
    <property type="nucleotide sequence ID" value="NZ_JACRTJ010000018.1"/>
</dbReference>
<evidence type="ECO:0000313" key="6">
    <source>
        <dbReference type="Proteomes" id="UP000647491"/>
    </source>
</evidence>
<comment type="function">
    <text evidence="4">Catalyzes the methylation of 5-hydroxyuridine (ho5U) to form 5-methoxyuridine (mo5U) at position 34 in tRNAs.</text>
</comment>
<dbReference type="InterPro" id="IPR002935">
    <property type="entry name" value="SAM_O-MeTrfase"/>
</dbReference>
<reference evidence="5 6" key="1">
    <citation type="submission" date="2020-08" db="EMBL/GenBank/DDBJ databases">
        <title>Genome public.</title>
        <authorList>
            <person name="Liu C."/>
            <person name="Sun Q."/>
        </authorList>
    </citation>
    <scope>NUCLEOTIDE SEQUENCE [LARGE SCALE GENOMIC DNA]</scope>
    <source>
        <strain evidence="5 6">BX10</strain>
    </source>
</reference>
<organism evidence="5 6">
    <name type="scientific">Enterocloster hominis</name>
    <name type="common">ex Liu et al. 2021</name>
    <dbReference type="NCBI Taxonomy" id="2763663"/>
    <lineage>
        <taxon>Bacteria</taxon>
        <taxon>Bacillati</taxon>
        <taxon>Bacillota</taxon>
        <taxon>Clostridia</taxon>
        <taxon>Lachnospirales</taxon>
        <taxon>Lachnospiraceae</taxon>
        <taxon>Enterocloster</taxon>
    </lineage>
</organism>
<evidence type="ECO:0000256" key="3">
    <source>
        <dbReference type="ARBA" id="ARBA00022691"/>
    </source>
</evidence>
<feature type="binding site" evidence="4">
    <location>
        <position position="157"/>
    </location>
    <ligand>
        <name>Mg(2+)</name>
        <dbReference type="ChEBI" id="CHEBI:18420"/>
    </ligand>
</feature>
<accession>A0ABR7NSU5</accession>
<keyword evidence="4" id="KW-0819">tRNA processing</keyword>
<keyword evidence="6" id="KW-1185">Reference proteome</keyword>
<dbReference type="SUPFAM" id="SSF53335">
    <property type="entry name" value="S-adenosyl-L-methionine-dependent methyltransferases"/>
    <property type="match status" value="1"/>
</dbReference>
<protein>
    <recommendedName>
        <fullName evidence="4">tRNA 5-hydroxyuridine methyltransferase</fullName>
        <ecNumber evidence="4">2.1.1.-</ecNumber>
    </recommendedName>
    <alternativeName>
        <fullName evidence="4">ho5U methyltransferase</fullName>
    </alternativeName>
</protein>
<proteinExistence type="inferred from homology"/>
<dbReference type="InterPro" id="IPR043675">
    <property type="entry name" value="TrmR_methyltr"/>
</dbReference>
<evidence type="ECO:0000256" key="4">
    <source>
        <dbReference type="HAMAP-Rule" id="MF_02217"/>
    </source>
</evidence>
<dbReference type="Gene3D" id="3.40.50.150">
    <property type="entry name" value="Vaccinia Virus protein VP39"/>
    <property type="match status" value="1"/>
</dbReference>
<keyword evidence="4" id="KW-0479">Metal-binding</keyword>
<dbReference type="InterPro" id="IPR050362">
    <property type="entry name" value="Cation-dep_OMT"/>
</dbReference>
<feature type="binding site" evidence="4">
    <location>
        <position position="85"/>
    </location>
    <ligand>
        <name>S-adenosyl-L-methionine</name>
        <dbReference type="ChEBI" id="CHEBI:59789"/>
    </ligand>
</feature>
<comment type="similarity">
    <text evidence="4">Belongs to the class I-like SAM-binding methyltransferase superfamily. Cation-dependent O-methyltransferase family.</text>
</comment>
<dbReference type="PANTHER" id="PTHR10509:SF14">
    <property type="entry name" value="CAFFEOYL-COA O-METHYLTRANSFERASE 3-RELATED"/>
    <property type="match status" value="1"/>
</dbReference>
<comment type="caution">
    <text evidence="5">The sequence shown here is derived from an EMBL/GenBank/DDBJ whole genome shotgun (WGS) entry which is preliminary data.</text>
</comment>
<keyword evidence="3 4" id="KW-0949">S-adenosyl-L-methionine</keyword>
<evidence type="ECO:0000256" key="1">
    <source>
        <dbReference type="ARBA" id="ARBA00022603"/>
    </source>
</evidence>
<feature type="binding site" evidence="4">
    <location>
        <begin position="113"/>
        <end position="114"/>
    </location>
    <ligand>
        <name>S-adenosyl-L-methionine</name>
        <dbReference type="ChEBI" id="CHEBI:59789"/>
    </ligand>
</feature>
<keyword evidence="2 4" id="KW-0808">Transferase</keyword>
<evidence type="ECO:0000256" key="2">
    <source>
        <dbReference type="ARBA" id="ARBA00022679"/>
    </source>
</evidence>
<dbReference type="Pfam" id="PF01596">
    <property type="entry name" value="Methyltransf_3"/>
    <property type="match status" value="1"/>
</dbReference>
<evidence type="ECO:0000313" key="5">
    <source>
        <dbReference type="EMBL" id="MBC8599193.1"/>
    </source>
</evidence>
<gene>
    <name evidence="4" type="primary">trmR</name>
    <name evidence="5" type="ORF">H8708_08115</name>
</gene>
<dbReference type="EMBL" id="JACRTJ010000018">
    <property type="protein sequence ID" value="MBC8599193.1"/>
    <property type="molecule type" value="Genomic_DNA"/>
</dbReference>
<name>A0ABR7NSU5_9FIRM</name>
<dbReference type="PANTHER" id="PTHR10509">
    <property type="entry name" value="O-METHYLTRANSFERASE-RELATED"/>
    <property type="match status" value="1"/>
</dbReference>
<feature type="binding site" evidence="4">
    <location>
        <position position="158"/>
    </location>
    <ligand>
        <name>Mg(2+)</name>
        <dbReference type="ChEBI" id="CHEBI:18420"/>
    </ligand>
</feature>
<dbReference type="HAMAP" id="MF_02217">
    <property type="entry name" value="TrmR_methyltr"/>
    <property type="match status" value="1"/>
</dbReference>
<dbReference type="CDD" id="cd02440">
    <property type="entry name" value="AdoMet_MTases"/>
    <property type="match status" value="1"/>
</dbReference>
<comment type="catalytic activity">
    <reaction evidence="4">
        <text>5-hydroxyuridine(34) in tRNA + S-adenosyl-L-methionine = 5-methoxyuridine(34) in tRNA + S-adenosyl-L-homocysteine + H(+)</text>
        <dbReference type="Rhea" id="RHEA:60524"/>
        <dbReference type="Rhea" id="RHEA-COMP:13381"/>
        <dbReference type="Rhea" id="RHEA-COMP:15591"/>
        <dbReference type="ChEBI" id="CHEBI:15378"/>
        <dbReference type="ChEBI" id="CHEBI:57856"/>
        <dbReference type="ChEBI" id="CHEBI:59789"/>
        <dbReference type="ChEBI" id="CHEBI:136877"/>
        <dbReference type="ChEBI" id="CHEBI:143860"/>
    </reaction>
</comment>